<dbReference type="OrthoDB" id="219915at2"/>
<proteinExistence type="predicted"/>
<keyword evidence="3" id="KW-1185">Reference proteome</keyword>
<protein>
    <submittedName>
        <fullName evidence="2">Inner spore coat protein H</fullName>
    </submittedName>
</protein>
<dbReference type="PROSITE" id="PS00018">
    <property type="entry name" value="EF_HAND_1"/>
    <property type="match status" value="1"/>
</dbReference>
<keyword evidence="2" id="KW-0167">Capsid protein</keyword>
<dbReference type="Gene3D" id="2.60.40.1260">
    <property type="entry name" value="Lamin Tail domain"/>
    <property type="match status" value="2"/>
</dbReference>
<dbReference type="PROSITE" id="PS51841">
    <property type="entry name" value="LTD"/>
    <property type="match status" value="2"/>
</dbReference>
<dbReference type="Gene3D" id="1.10.1330.10">
    <property type="entry name" value="Dockerin domain"/>
    <property type="match status" value="1"/>
</dbReference>
<dbReference type="InterPro" id="IPR014867">
    <property type="entry name" value="Spore_coat_CotH_CotH2/3/7"/>
</dbReference>
<organism evidence="2 3">
    <name type="scientific">Aeoliella mucimassa</name>
    <dbReference type="NCBI Taxonomy" id="2527972"/>
    <lineage>
        <taxon>Bacteria</taxon>
        <taxon>Pseudomonadati</taxon>
        <taxon>Planctomycetota</taxon>
        <taxon>Planctomycetia</taxon>
        <taxon>Pirellulales</taxon>
        <taxon>Lacipirellulaceae</taxon>
        <taxon>Aeoliella</taxon>
    </lineage>
</organism>
<dbReference type="GO" id="GO:0000272">
    <property type="term" value="P:polysaccharide catabolic process"/>
    <property type="evidence" value="ECO:0007669"/>
    <property type="project" value="InterPro"/>
</dbReference>
<evidence type="ECO:0000259" key="1">
    <source>
        <dbReference type="PROSITE" id="PS51841"/>
    </source>
</evidence>
<dbReference type="InterPro" id="IPR018247">
    <property type="entry name" value="EF_Hand_1_Ca_BS"/>
</dbReference>
<dbReference type="EMBL" id="CP036278">
    <property type="protein sequence ID" value="QDU57025.1"/>
    <property type="molecule type" value="Genomic_DNA"/>
</dbReference>
<dbReference type="Gene3D" id="2.60.120.260">
    <property type="entry name" value="Galactose-binding domain-like"/>
    <property type="match status" value="1"/>
</dbReference>
<sequence length="1621" mass="175880">MWNYQRHSDASCTARIGRATTRFKYRSEHINVLGPESDRIETLRKQLGKRAWSFLRSTKKAKANSGRRLRHESLETRCMLAAQPIITEFLASNSDVLDDEDGDSSDWIELYNAGDMPLDLNGWYLTDDAGDLTQWSFPAVTLGAGDYLVVFASGKDRADADGTELHTNFSLSAAGEYLGLVEPDGSTIAYEFAPTFPVQTTDISYGLGQSQSETLLIDEGSTATYIVPTGPIANWYGIGFDDSAWSSGLTGIGYENSPADYDAIIESTVPLDTDTFYMRQTFDVTDPSTIDQLRLRLRYDDGFAAYLNGTLVASSNATATLAYNSIATANHDDAEAVEFVGFDLSNYTDLLIAGTNVLAVQALNQATSSDMLLETKLLAFEVASGSSNAYLIYPTPGDPNVGTGPLITSVTENPPALISGEDLVIETAVSNNAGNGIASVHLHYRIDFGQEVAFEVFDNGLGSDLVAGDGIYTGVISSSAYNAGDMVRWYVTAEDNSGTLSRAPNIVDTDGNSQDPEYYGTVVFDPSINTVLPVFQWFTQDEAASHSRAGTRASVYYNGLFYDNIFVRQRGGYTNSAISQKFDFNKGYNLFVNDELGYVGEINMNGNGYDSSYLRQTMGFDAHTESGGAASASFLTYVSLNGSFDRVGVWIEQVDEDFLERQGYDEDGDLYKLVQRSNLNPAVSDSTTGLEKKTGDTNDFSSFQDLVDGLALRTEAERQAFLRDYIDIPQFLNYMAVRTLQHQADDIRKNMYFYLDTQGDNLWRIFPWDLDWTFNIVGGHDNQDSERTEHPFFGTEDFPTADGNDQWNVLFDVLFETVEVQEMYLRRVRTLMDQFYGGATGGVTWFAEYVNTLFPDIDPHLGSSATSGKNSLLASIEDRRDELYNVYTANIPGYSVVIPGEQTGTPTIEFGEIDFNPIGGNQDQEYIALINNNSTAVDISGWTLTGGISHTFQAGTVIAPGSTLYVTASVADFRLRETGPTGGQSLFVQEWNSGHLSSLGETIQLVATDTTVVDELTYEGDPSEAQEYIRITELHYHPSDPTTAEQQAGFTSHTQFEFVEIANTSPTETIDLAGLSFTDGIEFTFGEESTTNVLAADFNSGVDGFGYQDDLFYDTNNPDYAVGTYEATGGAQGDGALRVYLNSPTTAADRGAASGGWTSEFTLTEATTVVITLDYRMVLGHGFEADEFGELLVEVDGERLGSDVSGSLLHVAGDGQNPVTDPVDSGWQTGVFELLLTPGTHQISLGGYNNKSTLSDEDAEFWFDNLTVATQAYAPIYLAPGERLVVVNDPQAFEYRYGTNVRVAGQYSGNLSNGGETIKLDDANNSTILDFEYYDGNEPGEELWPSSPDGGGPSLVVVDAHGDYNLGSNWMASSIDGGTPGMGEGSDLAGDYNGDSMVTHADYLIWKSTIGSTDDLRADGNNDGQVSLADYTIWRDNLGAITQPGALASSTEAASEDAEEATPATPQAIVASAMPEASVTTTAETDQAADPTAKNVAAAYDQAFADEQATPLAESLPSKSTPAWDVSLYSKRSKPTETDQVHRLVAGSSTSPALQASRNFDLLYRPQPATLHAVDDAFSTLSKRLGAHESGDNKLSNTGEVDSLAKVASFTLPQRKLSSRR</sequence>
<dbReference type="KEGG" id="amuc:Pan181_32390"/>
<keyword evidence="2" id="KW-0946">Virion</keyword>
<feature type="domain" description="LTD" evidence="1">
    <location>
        <begin position="71"/>
        <end position="209"/>
    </location>
</feature>
<dbReference type="PANTHER" id="PTHR40050:SF1">
    <property type="entry name" value="INNER SPORE COAT PROTEIN H"/>
    <property type="match status" value="1"/>
</dbReference>
<dbReference type="Pfam" id="PF08757">
    <property type="entry name" value="CotH"/>
    <property type="match status" value="1"/>
</dbReference>
<dbReference type="InterPro" id="IPR036415">
    <property type="entry name" value="Lamin_tail_dom_sf"/>
</dbReference>
<dbReference type="PANTHER" id="PTHR40050">
    <property type="entry name" value="INNER SPORE COAT PROTEIN H"/>
    <property type="match status" value="1"/>
</dbReference>
<name>A0A518AQM9_9BACT</name>
<dbReference type="SUPFAM" id="SSF49785">
    <property type="entry name" value="Galactose-binding domain-like"/>
    <property type="match status" value="1"/>
</dbReference>
<dbReference type="InterPro" id="IPR001322">
    <property type="entry name" value="Lamin_tail_dom"/>
</dbReference>
<dbReference type="InterPro" id="IPR008979">
    <property type="entry name" value="Galactose-bd-like_sf"/>
</dbReference>
<feature type="domain" description="LTD" evidence="1">
    <location>
        <begin position="901"/>
        <end position="1020"/>
    </location>
</feature>
<dbReference type="InterPro" id="IPR036439">
    <property type="entry name" value="Dockerin_dom_sf"/>
</dbReference>
<dbReference type="SUPFAM" id="SSF63446">
    <property type="entry name" value="Type I dockerin domain"/>
    <property type="match status" value="1"/>
</dbReference>
<reference evidence="2 3" key="1">
    <citation type="submission" date="2019-02" db="EMBL/GenBank/DDBJ databases">
        <title>Deep-cultivation of Planctomycetes and their phenomic and genomic characterization uncovers novel biology.</title>
        <authorList>
            <person name="Wiegand S."/>
            <person name="Jogler M."/>
            <person name="Boedeker C."/>
            <person name="Pinto D."/>
            <person name="Vollmers J."/>
            <person name="Rivas-Marin E."/>
            <person name="Kohn T."/>
            <person name="Peeters S.H."/>
            <person name="Heuer A."/>
            <person name="Rast P."/>
            <person name="Oberbeckmann S."/>
            <person name="Bunk B."/>
            <person name="Jeske O."/>
            <person name="Meyerdierks A."/>
            <person name="Storesund J.E."/>
            <person name="Kallscheuer N."/>
            <person name="Luecker S."/>
            <person name="Lage O.M."/>
            <person name="Pohl T."/>
            <person name="Merkel B.J."/>
            <person name="Hornburger P."/>
            <person name="Mueller R.-W."/>
            <person name="Bruemmer F."/>
            <person name="Labrenz M."/>
            <person name="Spormann A.M."/>
            <person name="Op den Camp H."/>
            <person name="Overmann J."/>
            <person name="Amann R."/>
            <person name="Jetten M.S.M."/>
            <person name="Mascher T."/>
            <person name="Medema M.H."/>
            <person name="Devos D.P."/>
            <person name="Kaster A.-K."/>
            <person name="Ovreas L."/>
            <person name="Rohde M."/>
            <person name="Galperin M.Y."/>
            <person name="Jogler C."/>
        </authorList>
    </citation>
    <scope>NUCLEOTIDE SEQUENCE [LARGE SCALE GENOMIC DNA]</scope>
    <source>
        <strain evidence="2 3">Pan181</strain>
    </source>
</reference>
<dbReference type="Proteomes" id="UP000315750">
    <property type="component" value="Chromosome"/>
</dbReference>
<accession>A0A518AQM9</accession>
<gene>
    <name evidence="2" type="primary">cotH_1</name>
    <name evidence="2" type="ORF">Pan181_32390</name>
</gene>
<dbReference type="SUPFAM" id="SSF74853">
    <property type="entry name" value="Lamin A/C globular tail domain"/>
    <property type="match status" value="2"/>
</dbReference>
<evidence type="ECO:0000313" key="2">
    <source>
        <dbReference type="EMBL" id="QDU57025.1"/>
    </source>
</evidence>
<dbReference type="Pfam" id="PF00932">
    <property type="entry name" value="LTD"/>
    <property type="match status" value="2"/>
</dbReference>
<evidence type="ECO:0000313" key="3">
    <source>
        <dbReference type="Proteomes" id="UP000315750"/>
    </source>
</evidence>